<dbReference type="Gene3D" id="3.30.465.10">
    <property type="match status" value="1"/>
</dbReference>
<evidence type="ECO:0000256" key="4">
    <source>
        <dbReference type="ARBA" id="ARBA00013136"/>
    </source>
</evidence>
<reference evidence="14" key="1">
    <citation type="submission" date="2018-06" db="EMBL/GenBank/DDBJ databases">
        <authorList>
            <person name="Guldener U."/>
        </authorList>
    </citation>
    <scope>NUCLEOTIDE SEQUENCE [LARGE SCALE GENOMIC DNA]</scope>
    <source>
        <strain evidence="14">UTAD17</strain>
    </source>
</reference>
<dbReference type="PANTHER" id="PTHR43762">
    <property type="entry name" value="L-GULONOLACTONE OXIDASE"/>
    <property type="match status" value="1"/>
</dbReference>
<dbReference type="InterPro" id="IPR010031">
    <property type="entry name" value="FAD_lactone_oxidase-like"/>
</dbReference>
<evidence type="ECO:0000256" key="7">
    <source>
        <dbReference type="ARBA" id="ARBA00022827"/>
    </source>
</evidence>
<dbReference type="EC" id="1.1.3.37" evidence="4 11"/>
<dbReference type="SUPFAM" id="SSF56176">
    <property type="entry name" value="FAD-binding/transporter-associated domain-like"/>
    <property type="match status" value="1"/>
</dbReference>
<comment type="cofactor">
    <cofactor evidence="1 11">
        <name>FAD</name>
        <dbReference type="ChEBI" id="CHEBI:57692"/>
    </cofactor>
</comment>
<evidence type="ECO:0000256" key="11">
    <source>
        <dbReference type="RuleBase" id="RU367158"/>
    </source>
</evidence>
<dbReference type="AlphaFoldDB" id="A0A376BCK6"/>
<dbReference type="GO" id="GO:0003885">
    <property type="term" value="F:D-arabinono-1,4-lactone oxidase activity"/>
    <property type="evidence" value="ECO:0007669"/>
    <property type="project" value="UniProtKB-UniRule"/>
</dbReference>
<evidence type="ECO:0000259" key="12">
    <source>
        <dbReference type="PROSITE" id="PS51387"/>
    </source>
</evidence>
<dbReference type="PANTHER" id="PTHR43762:SF1">
    <property type="entry name" value="D-ARABINONO-1,4-LACTONE OXIDASE"/>
    <property type="match status" value="1"/>
</dbReference>
<evidence type="ECO:0000256" key="8">
    <source>
        <dbReference type="ARBA" id="ARBA00023002"/>
    </source>
</evidence>
<dbReference type="PIRSF" id="PIRSF000136">
    <property type="entry name" value="LGO_GLO"/>
    <property type="match status" value="1"/>
</dbReference>
<dbReference type="PROSITE" id="PS51387">
    <property type="entry name" value="FAD_PCMH"/>
    <property type="match status" value="1"/>
</dbReference>
<dbReference type="GO" id="GO:0031966">
    <property type="term" value="C:mitochondrial membrane"/>
    <property type="evidence" value="ECO:0007669"/>
    <property type="project" value="UniProtKB-SubCell"/>
</dbReference>
<keyword evidence="8 11" id="KW-0560">Oxidoreductase</keyword>
<comment type="similarity">
    <text evidence="3 11">Belongs to the oxygen-dependent FAD-linked oxidoreductase family.</text>
</comment>
<dbReference type="Pfam" id="PF04030">
    <property type="entry name" value="ALO"/>
    <property type="match status" value="1"/>
</dbReference>
<evidence type="ECO:0000313" key="13">
    <source>
        <dbReference type="EMBL" id="SSD61860.1"/>
    </source>
</evidence>
<dbReference type="UniPathway" id="UPA00771">
    <property type="reaction ID" value="UER00766"/>
</dbReference>
<evidence type="ECO:0000256" key="1">
    <source>
        <dbReference type="ARBA" id="ARBA00001974"/>
    </source>
</evidence>
<dbReference type="NCBIfam" id="TIGR01678">
    <property type="entry name" value="FAD_lactone_ox"/>
    <property type="match status" value="1"/>
</dbReference>
<keyword evidence="7 11" id="KW-0274">FAD</keyword>
<evidence type="ECO:0000256" key="3">
    <source>
        <dbReference type="ARBA" id="ARBA00005466"/>
    </source>
</evidence>
<dbReference type="InterPro" id="IPR007173">
    <property type="entry name" value="ALO_C"/>
</dbReference>
<dbReference type="GO" id="GO:0034599">
    <property type="term" value="P:cellular response to oxidative stress"/>
    <property type="evidence" value="ECO:0007669"/>
    <property type="project" value="UniProtKB-ARBA"/>
</dbReference>
<dbReference type="EMBL" id="UFAJ01000941">
    <property type="protein sequence ID" value="SSD61860.1"/>
    <property type="molecule type" value="Genomic_DNA"/>
</dbReference>
<keyword evidence="11" id="KW-0496">Mitochondrion</keyword>
<feature type="domain" description="FAD-binding PCMH-type" evidence="12">
    <location>
        <begin position="42"/>
        <end position="218"/>
    </location>
</feature>
<dbReference type="FunFam" id="3.30.465.10:FF:000042">
    <property type="entry name" value="D-arabinono-1,4-lactone oxidase"/>
    <property type="match status" value="1"/>
</dbReference>
<dbReference type="Pfam" id="PF01565">
    <property type="entry name" value="FAD_binding_4"/>
    <property type="match status" value="1"/>
</dbReference>
<keyword evidence="14" id="KW-1185">Reference proteome</keyword>
<evidence type="ECO:0000256" key="5">
    <source>
        <dbReference type="ARBA" id="ARBA00016426"/>
    </source>
</evidence>
<comment type="subcellular location">
    <subcellularLocation>
        <location evidence="11">Mitochondrion membrane</location>
    </subcellularLocation>
</comment>
<dbReference type="InterPro" id="IPR006094">
    <property type="entry name" value="Oxid_FAD_bind_N"/>
</dbReference>
<evidence type="ECO:0000256" key="6">
    <source>
        <dbReference type="ARBA" id="ARBA00022630"/>
    </source>
</evidence>
<dbReference type="InterPro" id="IPR036318">
    <property type="entry name" value="FAD-bd_PCMH-like_sf"/>
</dbReference>
<dbReference type="InterPro" id="IPR030654">
    <property type="entry name" value="Sugar_lactone_oxidase"/>
</dbReference>
<accession>A0A376BCK6</accession>
<protein>
    <recommendedName>
        <fullName evidence="5 11">D-arabinono-1,4-lactone oxidase</fullName>
        <shortName evidence="11">ALO</shortName>
        <ecNumber evidence="4 11">1.1.3.37</ecNumber>
    </recommendedName>
    <alternativeName>
        <fullName evidence="9 11">L-galactono-gamma-lactone oxidase</fullName>
    </alternativeName>
</protein>
<keyword evidence="6 11" id="KW-0285">Flavoprotein</keyword>
<dbReference type="Proteomes" id="UP000262825">
    <property type="component" value="Unassembled WGS sequence"/>
</dbReference>
<comment type="pathway">
    <text evidence="2 11">Cofactor biosynthesis; D-erythroascorbate biosynthesis; dehydro-D-arabinono-1,4-lactone from D-arabinose: step 2/2.</text>
</comment>
<organism evidence="13 14">
    <name type="scientific">Saccharomycodes ludwigii</name>
    <dbReference type="NCBI Taxonomy" id="36035"/>
    <lineage>
        <taxon>Eukaryota</taxon>
        <taxon>Fungi</taxon>
        <taxon>Dikarya</taxon>
        <taxon>Ascomycota</taxon>
        <taxon>Saccharomycotina</taxon>
        <taxon>Saccharomycetes</taxon>
        <taxon>Saccharomycodales</taxon>
        <taxon>Saccharomycodaceae</taxon>
        <taxon>Saccharomycodes</taxon>
    </lineage>
</organism>
<evidence type="ECO:0000256" key="2">
    <source>
        <dbReference type="ARBA" id="ARBA00005083"/>
    </source>
</evidence>
<evidence type="ECO:0000313" key="14">
    <source>
        <dbReference type="Proteomes" id="UP000262825"/>
    </source>
</evidence>
<evidence type="ECO:0000256" key="9">
    <source>
        <dbReference type="ARBA" id="ARBA00033418"/>
    </source>
</evidence>
<dbReference type="InterPro" id="IPR016166">
    <property type="entry name" value="FAD-bd_PCMH"/>
</dbReference>
<dbReference type="Gene3D" id="3.30.70.2520">
    <property type="match status" value="1"/>
</dbReference>
<dbReference type="InterPro" id="IPR016169">
    <property type="entry name" value="FAD-bd_PCMH_sub2"/>
</dbReference>
<dbReference type="Gene3D" id="3.30.43.10">
    <property type="entry name" value="Uridine Diphospho-n-acetylenolpyruvylglucosamine Reductase, domain 2"/>
    <property type="match status" value="1"/>
</dbReference>
<sequence length="545" mass="61555">MDEKDSIISSSTTSTTSSAIIDPMAGLNGIKNYTFKNWAGIFSCKPQLFFQPSNIDEVTKIILNAYKEGKTFTVIGSGHSPSDLCCANPNGWLVNLDKLNRVLDFKVYDGGNYADITVEAGLRVYKLNEILGAKGYTIQNLGSISEQSVAGITATGTHGSSAFHGLVSSQYVNLTIINGKGELIYLDSETNQDVFRAALLSLGKIGVIVKATIRAIPKYKIKSTQEVIHFETLLEKWDDIWTSSEFIRCWWYPYTRKCVLWRGNKTTEQVHEITRKSWWGTKFGRIFYECLLWISVKIYPGITPFVETFVFNRQYGAVETFGNGDVAIQESIDGLNMDCLFSQFVDEWGCPLLNGPEVLRSLDHSIQQAASNKEFYVHVPIEVRCSNTTLPPHQLDYSHRTSTSKGAVYGNILRPYLDATPRDLQYAEHVTNNQLTLYINATIYRPFGANTPIHKWFTLFEHTMGAAGGKPHWAKNFLGDVSMLPKGVKPKEKYLDYEMRGMASEIIKWYGEDLIKWQQIRKQQDPNGVFLANKDWCIRNGILEV</sequence>
<gene>
    <name evidence="13" type="ORF">SCODWIG_03621</name>
</gene>
<proteinExistence type="inferred from homology"/>
<comment type="catalytic activity">
    <reaction evidence="10 11">
        <text>D-arabinono-1,4-lactone + O2 = dehydro-D-arabinono-1,4-lactone + H2O2 + H(+)</text>
        <dbReference type="Rhea" id="RHEA:23756"/>
        <dbReference type="ChEBI" id="CHEBI:15378"/>
        <dbReference type="ChEBI" id="CHEBI:15379"/>
        <dbReference type="ChEBI" id="CHEBI:16240"/>
        <dbReference type="ChEBI" id="CHEBI:16292"/>
        <dbReference type="ChEBI" id="CHEBI:58277"/>
        <dbReference type="EC" id="1.1.3.37"/>
    </reaction>
</comment>
<dbReference type="GO" id="GO:0071949">
    <property type="term" value="F:FAD binding"/>
    <property type="evidence" value="ECO:0007669"/>
    <property type="project" value="UniProtKB-UniRule"/>
</dbReference>
<dbReference type="InterPro" id="IPR016167">
    <property type="entry name" value="FAD-bd_PCMH_sub1"/>
</dbReference>
<dbReference type="VEuPathDB" id="FungiDB:SCODWIG_03621"/>
<name>A0A376BCK6_9ASCO</name>
<evidence type="ECO:0000256" key="10">
    <source>
        <dbReference type="ARBA" id="ARBA00052266"/>
    </source>
</evidence>